<gene>
    <name evidence="9" type="primary">nadE</name>
    <name evidence="9" type="ORF">CH378_12440</name>
</gene>
<keyword evidence="10" id="KW-1185">Reference proteome</keyword>
<organism evidence="9 10">
    <name type="scientific">Leptospira kmetyi</name>
    <dbReference type="NCBI Taxonomy" id="408139"/>
    <lineage>
        <taxon>Bacteria</taxon>
        <taxon>Pseudomonadati</taxon>
        <taxon>Spirochaetota</taxon>
        <taxon>Spirochaetia</taxon>
        <taxon>Leptospirales</taxon>
        <taxon>Leptospiraceae</taxon>
        <taxon>Leptospira</taxon>
    </lineage>
</organism>
<dbReference type="EC" id="6.3.1.5" evidence="7"/>
<evidence type="ECO:0000259" key="8">
    <source>
        <dbReference type="Pfam" id="PF02540"/>
    </source>
</evidence>
<sequence>MESSVKNSTSFILDIVQSLRTELELRNFLDKNRGFDLKIHLKRKIQLINEFFETEGLDSCVVGLSGGIDSSLVFGLLNLASKEANSPIKKIRGIALPIFNIGATGQREALRKFELLKSNLSPQNEKIELFVKDLTQVQENYLRIEEGNYSPFAAGQLLSIIRIPFLYFHAALLQDQNYRSIVVGTTNRDEGAYIGFYGKASDGMVDLQPIADLHKNEIIEIAKSINIPTEIIRAEPTGDVFDGRTDQEMIGATYEDIRFFILLKDFGFDFRNLAHLLSSNTIRSFENIEALHQKNLHKYKVGLPSRFIDVMQRIVEGGWS</sequence>
<evidence type="ECO:0000313" key="9">
    <source>
        <dbReference type="EMBL" id="PJZ29491.1"/>
    </source>
</evidence>
<dbReference type="CDD" id="cd00553">
    <property type="entry name" value="NAD_synthase"/>
    <property type="match status" value="1"/>
</dbReference>
<evidence type="ECO:0000256" key="3">
    <source>
        <dbReference type="ARBA" id="ARBA00022741"/>
    </source>
</evidence>
<dbReference type="PANTHER" id="PTHR23090:SF9">
    <property type="entry name" value="GLUTAMINE-DEPENDENT NAD(+) SYNTHETASE"/>
    <property type="match status" value="1"/>
</dbReference>
<keyword evidence="5 6" id="KW-0520">NAD</keyword>
<evidence type="ECO:0000256" key="5">
    <source>
        <dbReference type="ARBA" id="ARBA00023027"/>
    </source>
</evidence>
<dbReference type="Pfam" id="PF02540">
    <property type="entry name" value="NAD_synthase"/>
    <property type="match status" value="1"/>
</dbReference>
<dbReference type="InterPro" id="IPR014729">
    <property type="entry name" value="Rossmann-like_a/b/a_fold"/>
</dbReference>
<dbReference type="SUPFAM" id="SSF52402">
    <property type="entry name" value="Adenine nucleotide alpha hydrolases-like"/>
    <property type="match status" value="1"/>
</dbReference>
<keyword evidence="4 6" id="KW-0067">ATP-binding</keyword>
<keyword evidence="2 6" id="KW-0436">Ligase</keyword>
<feature type="domain" description="NAD/GMP synthase" evidence="8">
    <location>
        <begin position="43"/>
        <end position="300"/>
    </location>
</feature>
<evidence type="ECO:0000256" key="7">
    <source>
        <dbReference type="RuleBase" id="RU003812"/>
    </source>
</evidence>
<protein>
    <recommendedName>
        <fullName evidence="7">NH(3)-dependent NAD(+) synthetase</fullName>
        <ecNumber evidence="7">6.3.1.5</ecNumber>
    </recommendedName>
</protein>
<dbReference type="NCBIfam" id="TIGR00552">
    <property type="entry name" value="nadE"/>
    <property type="match status" value="1"/>
</dbReference>
<proteinExistence type="inferred from homology"/>
<accession>A0ABX4N983</accession>
<dbReference type="Proteomes" id="UP000231919">
    <property type="component" value="Unassembled WGS sequence"/>
</dbReference>
<comment type="similarity">
    <text evidence="6">Belongs to the NAD synthetase family.</text>
</comment>
<comment type="pathway">
    <text evidence="1">Cofactor biosynthesis; NAD(+) biosynthesis.</text>
</comment>
<evidence type="ECO:0000256" key="6">
    <source>
        <dbReference type="RuleBase" id="RU003811"/>
    </source>
</evidence>
<keyword evidence="3 6" id="KW-0547">Nucleotide-binding</keyword>
<evidence type="ECO:0000313" key="10">
    <source>
        <dbReference type="Proteomes" id="UP000231919"/>
    </source>
</evidence>
<reference evidence="9 10" key="1">
    <citation type="submission" date="2017-07" db="EMBL/GenBank/DDBJ databases">
        <title>Leptospira spp. isolated from tropical soils.</title>
        <authorList>
            <person name="Thibeaux R."/>
            <person name="Iraola G."/>
            <person name="Ferres I."/>
            <person name="Bierque E."/>
            <person name="Girault D."/>
            <person name="Soupe-Gilbert M.-E."/>
            <person name="Picardeau M."/>
            <person name="Goarant C."/>
        </authorList>
    </citation>
    <scope>NUCLEOTIDE SEQUENCE [LARGE SCALE GENOMIC DNA]</scope>
    <source>
        <strain evidence="9 10">JW2-C-B1</strain>
    </source>
</reference>
<dbReference type="Gene3D" id="3.40.50.620">
    <property type="entry name" value="HUPs"/>
    <property type="match status" value="1"/>
</dbReference>
<comment type="caution">
    <text evidence="9">The sequence shown here is derived from an EMBL/GenBank/DDBJ whole genome shotgun (WGS) entry which is preliminary data.</text>
</comment>
<name>A0ABX4N983_9LEPT</name>
<dbReference type="EMBL" id="NPDP01000021">
    <property type="protein sequence ID" value="PJZ29491.1"/>
    <property type="molecule type" value="Genomic_DNA"/>
</dbReference>
<comment type="catalytic activity">
    <reaction evidence="7">
        <text>deamido-NAD(+) + NH4(+) + ATP = AMP + diphosphate + NAD(+) + H(+)</text>
        <dbReference type="Rhea" id="RHEA:21188"/>
        <dbReference type="ChEBI" id="CHEBI:15378"/>
        <dbReference type="ChEBI" id="CHEBI:28938"/>
        <dbReference type="ChEBI" id="CHEBI:30616"/>
        <dbReference type="ChEBI" id="CHEBI:33019"/>
        <dbReference type="ChEBI" id="CHEBI:57540"/>
        <dbReference type="ChEBI" id="CHEBI:58437"/>
        <dbReference type="ChEBI" id="CHEBI:456215"/>
        <dbReference type="EC" id="6.3.1.5"/>
    </reaction>
</comment>
<evidence type="ECO:0000256" key="1">
    <source>
        <dbReference type="ARBA" id="ARBA00004790"/>
    </source>
</evidence>
<dbReference type="InterPro" id="IPR003694">
    <property type="entry name" value="NAD_synthase"/>
</dbReference>
<dbReference type="RefSeq" id="WP_100755691.1">
    <property type="nucleotide sequence ID" value="NZ_NPDP01000021.1"/>
</dbReference>
<dbReference type="PANTHER" id="PTHR23090">
    <property type="entry name" value="NH 3 /GLUTAMINE-DEPENDENT NAD + SYNTHETASE"/>
    <property type="match status" value="1"/>
</dbReference>
<evidence type="ECO:0000256" key="4">
    <source>
        <dbReference type="ARBA" id="ARBA00022840"/>
    </source>
</evidence>
<dbReference type="InterPro" id="IPR022310">
    <property type="entry name" value="NAD/GMP_synthase"/>
</dbReference>
<evidence type="ECO:0000256" key="2">
    <source>
        <dbReference type="ARBA" id="ARBA00022598"/>
    </source>
</evidence>